<organism evidence="1 2">
    <name type="scientific">Pseudodesulfovibrio methanolicus</name>
    <dbReference type="NCBI Taxonomy" id="3126690"/>
    <lineage>
        <taxon>Bacteria</taxon>
        <taxon>Pseudomonadati</taxon>
        <taxon>Thermodesulfobacteriota</taxon>
        <taxon>Desulfovibrionia</taxon>
        <taxon>Desulfovibrionales</taxon>
        <taxon>Desulfovibrionaceae</taxon>
    </lineage>
</organism>
<evidence type="ECO:0000313" key="1">
    <source>
        <dbReference type="EMBL" id="WWX23522.1"/>
    </source>
</evidence>
<gene>
    <name evidence="1" type="ORF">V8V93_04770</name>
</gene>
<evidence type="ECO:0000313" key="2">
    <source>
        <dbReference type="Proteomes" id="UP001385389"/>
    </source>
</evidence>
<dbReference type="RefSeq" id="WP_338669219.1">
    <property type="nucleotide sequence ID" value="NZ_CP146609.1"/>
</dbReference>
<reference evidence="1 2" key="1">
    <citation type="submission" date="2024-03" db="EMBL/GenBank/DDBJ databases">
        <title>Phenotype and Genome Characterization of a Sulfate-Reducing Bacterium Pseudodesulfovibrio sp. strain 5S69, isolated from Petroleum Reservoir in Tatarstan (Russia).</title>
        <authorList>
            <person name="Bidzhieva S.K."/>
            <person name="Kadnikov V."/>
            <person name="Tourova T.P."/>
            <person name="Samigullina S.R."/>
            <person name="Sokolova D.S."/>
            <person name="Poltaraus A.B."/>
            <person name="Avtukh A.N."/>
            <person name="Tereshina V.M."/>
            <person name="Mardanov A.V."/>
            <person name="Nazina T.N."/>
        </authorList>
    </citation>
    <scope>NUCLEOTIDE SEQUENCE [LARGE SCALE GENOMIC DNA]</scope>
    <source>
        <strain evidence="1 2">5S69</strain>
    </source>
</reference>
<sequence>MSFGTRVLARGTYRIGYAPWSTHELARDRLKAVYSRAGLLVEFVPLPEKRSLVLAAEGEINGDVGRIYGLEKKFPTLVRVDVRLLDLFDAAYVVKGQDVGGYRPELLQSLRVEAVRGVLWAEKAMAGLPLEKVNNYEILFRMLLEGRIDLALAGQPSAEAIFRKDKARYARIRRLDPPVYELPLYHYLNVKNTDIVPKLEKALRELYAEDYWHDGEEN</sequence>
<dbReference type="EMBL" id="CP146609">
    <property type="protein sequence ID" value="WWX23522.1"/>
    <property type="molecule type" value="Genomic_DNA"/>
</dbReference>
<accession>A0ABZ2J1R1</accession>
<name>A0ABZ2J1R1_9BACT</name>
<dbReference type="Proteomes" id="UP001385389">
    <property type="component" value="Chromosome"/>
</dbReference>
<proteinExistence type="predicted"/>
<keyword evidence="2" id="KW-1185">Reference proteome</keyword>
<evidence type="ECO:0008006" key="3">
    <source>
        <dbReference type="Google" id="ProtNLM"/>
    </source>
</evidence>
<dbReference type="SUPFAM" id="SSF53850">
    <property type="entry name" value="Periplasmic binding protein-like II"/>
    <property type="match status" value="1"/>
</dbReference>
<protein>
    <recommendedName>
        <fullName evidence="3">Solute-binding protein family 3/N-terminal domain-containing protein</fullName>
    </recommendedName>
</protein>
<dbReference type="Gene3D" id="3.40.190.10">
    <property type="entry name" value="Periplasmic binding protein-like II"/>
    <property type="match status" value="2"/>
</dbReference>